<dbReference type="InterPro" id="IPR052920">
    <property type="entry name" value="DNA-binding_regulatory"/>
</dbReference>
<dbReference type="Proteomes" id="UP000029072">
    <property type="component" value="Unassembled WGS sequence"/>
</dbReference>
<dbReference type="InterPro" id="IPR029058">
    <property type="entry name" value="AB_hydrolase_fold"/>
</dbReference>
<dbReference type="eggNOG" id="COG1073">
    <property type="taxonomic scope" value="Bacteria"/>
</dbReference>
<gene>
    <name evidence="1" type="ORF">BCAL_0295</name>
</gene>
<organism evidence="1 2">
    <name type="scientific">Bifidobacterium callitrichos DSM 23973</name>
    <dbReference type="NCBI Taxonomy" id="1437609"/>
    <lineage>
        <taxon>Bacteria</taxon>
        <taxon>Bacillati</taxon>
        <taxon>Actinomycetota</taxon>
        <taxon>Actinomycetes</taxon>
        <taxon>Bifidobacteriales</taxon>
        <taxon>Bifidobacteriaceae</taxon>
        <taxon>Bifidobacterium</taxon>
    </lineage>
</organism>
<keyword evidence="1" id="KW-0378">Hydrolase</keyword>
<dbReference type="Gene3D" id="3.40.50.1820">
    <property type="entry name" value="alpha/beta hydrolase"/>
    <property type="match status" value="1"/>
</dbReference>
<dbReference type="AlphaFoldDB" id="A0A087AD39"/>
<sequence length="341" mass="37507">MLLRGNRVAMKRITRDALIGSGVAAGVLGAGLLSTAELMFRLSLDVKYSHWMARLMSAPAAAPYLETPHRDAAEEAEAARWFETAKQPVCLRSEDGLKLNGWLFDPDCASPAPHLYAITMHGYTGGPAEMAKYAHRFARMGFTVLVPAQRCHERSEGRYIGMGWLERRDLMGWITLIVASDPEARILLQGVSMGAATVMMTTGEPQLPRNVVAAIEDCGYTSAWDQFLFNAKHMYHLPYRWMGVPVVSAMSAIARRRAGYGFKEASSVASLRHTIIPMMFIHGAADTFVDPGFLDRNIAACAGPDRERLLVPGAGHAMSASIDPDLYWSRVTAFVERVFGL</sequence>
<dbReference type="PANTHER" id="PTHR43358">
    <property type="entry name" value="ALPHA/BETA-HYDROLASE"/>
    <property type="match status" value="1"/>
</dbReference>
<dbReference type="SUPFAM" id="SSF53474">
    <property type="entry name" value="alpha/beta-Hydrolases"/>
    <property type="match status" value="1"/>
</dbReference>
<name>A0A087AD39_9BIFI</name>
<dbReference type="PANTHER" id="PTHR43358:SF4">
    <property type="entry name" value="ALPHA_BETA HYDROLASE FOLD-1 DOMAIN-CONTAINING PROTEIN"/>
    <property type="match status" value="1"/>
</dbReference>
<comment type="caution">
    <text evidence="1">The sequence shown here is derived from an EMBL/GenBank/DDBJ whole genome shotgun (WGS) entry which is preliminary data.</text>
</comment>
<evidence type="ECO:0000313" key="2">
    <source>
        <dbReference type="Proteomes" id="UP000029072"/>
    </source>
</evidence>
<dbReference type="STRING" id="1437609.BCAL_0295"/>
<proteinExistence type="predicted"/>
<protein>
    <submittedName>
        <fullName evidence="1">Alpha/beta hydrolase</fullName>
    </submittedName>
</protein>
<dbReference type="GO" id="GO:0016787">
    <property type="term" value="F:hydrolase activity"/>
    <property type="evidence" value="ECO:0007669"/>
    <property type="project" value="UniProtKB-KW"/>
</dbReference>
<evidence type="ECO:0000313" key="1">
    <source>
        <dbReference type="EMBL" id="KFI56689.1"/>
    </source>
</evidence>
<dbReference type="EMBL" id="JGYS01000001">
    <property type="protein sequence ID" value="KFI56689.1"/>
    <property type="molecule type" value="Genomic_DNA"/>
</dbReference>
<accession>A0A087AD39</accession>
<reference evidence="1 2" key="1">
    <citation type="submission" date="2014-03" db="EMBL/GenBank/DDBJ databases">
        <title>Genomics of Bifidobacteria.</title>
        <authorList>
            <person name="Ventura M."/>
            <person name="Milani C."/>
            <person name="Lugli G.A."/>
        </authorList>
    </citation>
    <scope>NUCLEOTIDE SEQUENCE [LARGE SCALE GENOMIC DNA]</scope>
    <source>
        <strain evidence="1 2">DSM 23973</strain>
    </source>
</reference>